<gene>
    <name evidence="1" type="ORF">A6X21_10740</name>
</gene>
<name>A0A1C3E6T3_9PLAN</name>
<protein>
    <submittedName>
        <fullName evidence="1">Uncharacterized protein</fullName>
    </submittedName>
</protein>
<organism evidence="1 2">
    <name type="scientific">Planctopirus hydrillae</name>
    <dbReference type="NCBI Taxonomy" id="1841610"/>
    <lineage>
        <taxon>Bacteria</taxon>
        <taxon>Pseudomonadati</taxon>
        <taxon>Planctomycetota</taxon>
        <taxon>Planctomycetia</taxon>
        <taxon>Planctomycetales</taxon>
        <taxon>Planctomycetaceae</taxon>
        <taxon>Planctopirus</taxon>
    </lineage>
</organism>
<proteinExistence type="predicted"/>
<dbReference type="OrthoDB" id="188944at2"/>
<evidence type="ECO:0000313" key="2">
    <source>
        <dbReference type="Proteomes" id="UP000094828"/>
    </source>
</evidence>
<comment type="caution">
    <text evidence="1">The sequence shown here is derived from an EMBL/GenBank/DDBJ whole genome shotgun (WGS) entry which is preliminary data.</text>
</comment>
<sequence length="241" mass="26712">MWESANYTIEVSQVPSPCSQVVGVELEETVYRKVCRTDHSEPGFCVIHFGSDIESPALRGFQIILKNQLARIHRERVGKDFVCWSAGRFDQQESTKLHRDGGPDESLLVLGYEPSEVRSQLAMADFSKCAVDLGITPAEVLERFNPMFMPGEEKLSPYTTSLISFDPARPQIVVINNSLATLGSGSLQGVLHTATIPSPLPHHRRVINSMMLAAVPLGTAPQVSDEALQDFLTTEDVKRRY</sequence>
<dbReference type="AlphaFoldDB" id="A0A1C3E6T3"/>
<dbReference type="RefSeq" id="WP_068850790.1">
    <property type="nucleotide sequence ID" value="NZ_LYDR01000150.1"/>
</dbReference>
<dbReference type="Proteomes" id="UP000094828">
    <property type="component" value="Unassembled WGS sequence"/>
</dbReference>
<reference evidence="1 2" key="1">
    <citation type="submission" date="2016-05" db="EMBL/GenBank/DDBJ databases">
        <title>Genomic and physiological characterization of Planctopirus sp. isolated from fresh water lake.</title>
        <authorList>
            <person name="Subhash Y."/>
            <person name="Ramana C."/>
        </authorList>
    </citation>
    <scope>NUCLEOTIDE SEQUENCE [LARGE SCALE GENOMIC DNA]</scope>
    <source>
        <strain evidence="1 2">JC280</strain>
    </source>
</reference>
<evidence type="ECO:0000313" key="1">
    <source>
        <dbReference type="EMBL" id="ODA28958.1"/>
    </source>
</evidence>
<accession>A0A1C3E6T3</accession>
<keyword evidence="2" id="KW-1185">Reference proteome</keyword>
<dbReference type="EMBL" id="LYDR01000150">
    <property type="protein sequence ID" value="ODA28958.1"/>
    <property type="molecule type" value="Genomic_DNA"/>
</dbReference>